<name>A0A645HP51_9ZZZZ</name>
<proteinExistence type="predicted"/>
<dbReference type="AlphaFoldDB" id="A0A645HP51"/>
<reference evidence="1" key="1">
    <citation type="submission" date="2019-08" db="EMBL/GenBank/DDBJ databases">
        <authorList>
            <person name="Kucharzyk K."/>
            <person name="Murdoch R.W."/>
            <person name="Higgins S."/>
            <person name="Loffler F."/>
        </authorList>
    </citation>
    <scope>NUCLEOTIDE SEQUENCE</scope>
</reference>
<organism evidence="1">
    <name type="scientific">bioreactor metagenome</name>
    <dbReference type="NCBI Taxonomy" id="1076179"/>
    <lineage>
        <taxon>unclassified sequences</taxon>
        <taxon>metagenomes</taxon>
        <taxon>ecological metagenomes</taxon>
    </lineage>
</organism>
<protein>
    <submittedName>
        <fullName evidence="1">Uncharacterized protein</fullName>
    </submittedName>
</protein>
<comment type="caution">
    <text evidence="1">The sequence shown here is derived from an EMBL/GenBank/DDBJ whole genome shotgun (WGS) entry which is preliminary data.</text>
</comment>
<sequence length="132" mass="15641">MYNMNNFKELDPNSKYSNYQSRQMTLAENTELLDYIGYSDKLLIYGWTNYVLFDCAPLKATLITSDFSYYQSNYSNFDYVYFYNVESIIMEDEWKAQFGYLFANIDSITDHSIYKIEYDGGYVKLKYIATIG</sequence>
<dbReference type="EMBL" id="VSSQ01096717">
    <property type="protein sequence ID" value="MPN40356.1"/>
    <property type="molecule type" value="Genomic_DNA"/>
</dbReference>
<accession>A0A645HP51</accession>
<evidence type="ECO:0000313" key="1">
    <source>
        <dbReference type="EMBL" id="MPN40356.1"/>
    </source>
</evidence>
<gene>
    <name evidence="1" type="ORF">SDC9_187892</name>
</gene>